<accession>A0A0C3D493</accession>
<dbReference type="InParanoid" id="A0A0C3D493"/>
<reference evidence="2 3" key="1">
    <citation type="submission" date="2014-04" db="EMBL/GenBank/DDBJ databases">
        <authorList>
            <consortium name="DOE Joint Genome Institute"/>
            <person name="Kuo A."/>
            <person name="Martino E."/>
            <person name="Perotto S."/>
            <person name="Kohler A."/>
            <person name="Nagy L.G."/>
            <person name="Floudas D."/>
            <person name="Copeland A."/>
            <person name="Barry K.W."/>
            <person name="Cichocki N."/>
            <person name="Veneault-Fourrey C."/>
            <person name="LaButti K."/>
            <person name="Lindquist E.A."/>
            <person name="Lipzen A."/>
            <person name="Lundell T."/>
            <person name="Morin E."/>
            <person name="Murat C."/>
            <person name="Sun H."/>
            <person name="Tunlid A."/>
            <person name="Henrissat B."/>
            <person name="Grigoriev I.V."/>
            <person name="Hibbett D.S."/>
            <person name="Martin F."/>
            <person name="Nordberg H.P."/>
            <person name="Cantor M.N."/>
            <person name="Hua S.X."/>
        </authorList>
    </citation>
    <scope>NUCLEOTIDE SEQUENCE [LARGE SCALE GENOMIC DNA]</scope>
    <source>
        <strain evidence="2 3">Zn</strain>
    </source>
</reference>
<evidence type="ECO:0000313" key="2">
    <source>
        <dbReference type="EMBL" id="KIM96757.1"/>
    </source>
</evidence>
<organism evidence="2 3">
    <name type="scientific">Oidiodendron maius (strain Zn)</name>
    <dbReference type="NCBI Taxonomy" id="913774"/>
    <lineage>
        <taxon>Eukaryota</taxon>
        <taxon>Fungi</taxon>
        <taxon>Dikarya</taxon>
        <taxon>Ascomycota</taxon>
        <taxon>Pezizomycotina</taxon>
        <taxon>Leotiomycetes</taxon>
        <taxon>Leotiomycetes incertae sedis</taxon>
        <taxon>Myxotrichaceae</taxon>
        <taxon>Oidiodendron</taxon>
    </lineage>
</organism>
<protein>
    <submittedName>
        <fullName evidence="2">Uncharacterized protein</fullName>
    </submittedName>
</protein>
<keyword evidence="1" id="KW-0732">Signal</keyword>
<dbReference type="EMBL" id="KN832883">
    <property type="protein sequence ID" value="KIM96757.1"/>
    <property type="molecule type" value="Genomic_DNA"/>
</dbReference>
<evidence type="ECO:0000256" key="1">
    <source>
        <dbReference type="SAM" id="SignalP"/>
    </source>
</evidence>
<dbReference type="Proteomes" id="UP000054321">
    <property type="component" value="Unassembled WGS sequence"/>
</dbReference>
<feature type="signal peptide" evidence="1">
    <location>
        <begin position="1"/>
        <end position="19"/>
    </location>
</feature>
<feature type="chain" id="PRO_5002162997" evidence="1">
    <location>
        <begin position="20"/>
        <end position="103"/>
    </location>
</feature>
<proteinExistence type="predicted"/>
<sequence length="103" mass="11218">MRFSINIIVATALLNLASTAPTPNPHVHYVELPVRSYADDKRALNAVIVDEKREAALNAVIVDEKRAPALNVVIVDEKRTPALNAVIVDEKRAPALNAVIVDE</sequence>
<keyword evidence="3" id="KW-1185">Reference proteome</keyword>
<gene>
    <name evidence="2" type="ORF">OIDMADRAFT_32675</name>
</gene>
<reference evidence="3" key="2">
    <citation type="submission" date="2015-01" db="EMBL/GenBank/DDBJ databases">
        <title>Evolutionary Origins and Diversification of the Mycorrhizal Mutualists.</title>
        <authorList>
            <consortium name="DOE Joint Genome Institute"/>
            <consortium name="Mycorrhizal Genomics Consortium"/>
            <person name="Kohler A."/>
            <person name="Kuo A."/>
            <person name="Nagy L.G."/>
            <person name="Floudas D."/>
            <person name="Copeland A."/>
            <person name="Barry K.W."/>
            <person name="Cichocki N."/>
            <person name="Veneault-Fourrey C."/>
            <person name="LaButti K."/>
            <person name="Lindquist E.A."/>
            <person name="Lipzen A."/>
            <person name="Lundell T."/>
            <person name="Morin E."/>
            <person name="Murat C."/>
            <person name="Riley R."/>
            <person name="Ohm R."/>
            <person name="Sun H."/>
            <person name="Tunlid A."/>
            <person name="Henrissat B."/>
            <person name="Grigoriev I.V."/>
            <person name="Hibbett D.S."/>
            <person name="Martin F."/>
        </authorList>
    </citation>
    <scope>NUCLEOTIDE SEQUENCE [LARGE SCALE GENOMIC DNA]</scope>
    <source>
        <strain evidence="3">Zn</strain>
    </source>
</reference>
<name>A0A0C3D493_OIDMZ</name>
<dbReference type="AlphaFoldDB" id="A0A0C3D493"/>
<dbReference type="HOGENOM" id="CLU_2264503_0_0_1"/>
<dbReference type="STRING" id="913774.A0A0C3D493"/>
<evidence type="ECO:0000313" key="3">
    <source>
        <dbReference type="Proteomes" id="UP000054321"/>
    </source>
</evidence>